<keyword evidence="1" id="KW-0175">Coiled coil</keyword>
<dbReference type="EMBL" id="LN835308">
    <property type="protein sequence ID" value="CRH03796.1"/>
    <property type="molecule type" value="Genomic_DNA"/>
</dbReference>
<evidence type="ECO:0000256" key="1">
    <source>
        <dbReference type="SAM" id="Coils"/>
    </source>
</evidence>
<evidence type="ECO:0000313" key="3">
    <source>
        <dbReference type="EMBL" id="CRH03796.1"/>
    </source>
</evidence>
<feature type="coiled-coil region" evidence="1">
    <location>
        <begin position="787"/>
        <end position="1047"/>
    </location>
</feature>
<evidence type="ECO:0000256" key="2">
    <source>
        <dbReference type="SAM" id="MobiDB-lite"/>
    </source>
</evidence>
<feature type="region of interest" description="Disordered" evidence="2">
    <location>
        <begin position="125"/>
        <end position="144"/>
    </location>
</feature>
<dbReference type="GeneID" id="39738088"/>
<organism evidence="3 4">
    <name type="scientific">Plasmodium relictum</name>
    <dbReference type="NCBI Taxonomy" id="85471"/>
    <lineage>
        <taxon>Eukaryota</taxon>
        <taxon>Sar</taxon>
        <taxon>Alveolata</taxon>
        <taxon>Apicomplexa</taxon>
        <taxon>Aconoidasida</taxon>
        <taxon>Haemosporida</taxon>
        <taxon>Plasmodiidae</taxon>
        <taxon>Plasmodium</taxon>
        <taxon>Plasmodium (Haemamoeba)</taxon>
    </lineage>
</organism>
<dbReference type="RefSeq" id="XP_028535803.1">
    <property type="nucleotide sequence ID" value="XM_028678682.1"/>
</dbReference>
<dbReference type="VEuPathDB" id="PlasmoDB:PRELSG_1315500"/>
<feature type="region of interest" description="Disordered" evidence="2">
    <location>
        <begin position="1389"/>
        <end position="1409"/>
    </location>
</feature>
<keyword evidence="4" id="KW-1185">Reference proteome</keyword>
<dbReference type="Proteomes" id="UP000220158">
    <property type="component" value="Chromosome 13"/>
</dbReference>
<proteinExistence type="predicted"/>
<name>A0A1J1HHP1_PLARL</name>
<sequence length="1655" mass="194501">MQNIIDEYEIIGKIDEEKNNTSNSLLNNEKLNKNNDIADESNCELAKSDEYTNELLSGNSIFNISMNSKKNEIDNIKIIEVEKNINDDTKRKCLNNVSNLRDNKIEITDNYELNYNDDNESEFLNEKNNENSNDKNIHNGEINDSKLNKVGDNIISNEKIKKNTGNNEKESNNIVLREELNKDTIINNKDILKTTNNDKNNCKRHYKVLIHAPACWKGEKFNSTPFIFVYDKSINFFTYSESPLEIEKYIIDISSDDFENRVLTIIFYDSLFACSTASLLMNNNKSELERLPKPLSVFYLPLSKLDLNNDSVKYRLALRTNSILCNINIKEAISLFNNSSKISGQNVNKFSLHFILKNNNYSDNDTYNYLNYQTKMYGIPRSNLSSCIQKHKLNHKNLQNTKISLLNSSKSQVNCFKNSQNNDQYISLEKLKHRWESYTHINMNHMKNTDNTIVKKNSKLETCDISNDNESFINKVKTEIPIKNKINFYNNKDEKFRDYLLNNQLYKHSNEKINDNASNYSRAKSYALIPNIKSTNEFDIKDDVLPDDSASMIHVFDKESGISEKGKNLKEGSTLTSNFRVVNNMFSSVKQIMKKRYEMKDSANNKYGINKKEKINDSNNKNLYNDINEEKSVCYSQIQNLKCYNANNSVCSSYAKNDDNLILAIKEIKQWMEKIEDKVSNISYEKSEINLNSLNKKDEKYNKILKFLIKSVKNHIKSKNKDIFKSCYLNIRNLYLMKKNEKVKFENKLLLRNYSTLKTKYKNVLVNICKKNFLLKYYSIRDKFHYNKKYENMMRHLQLEKNDLLNIIEEKKFEQENNLNINLMLSEELKKLQEEKESILNKNYFYKNEKDITANKYESLLKEYNILKEEIESLKKENENMKNENENIKKEKESLKKELGDTKAKYFNLTGILEGEEKIYSKKVEELEQKLNKVTNEKNTLINEIKDEIDKFTKILNEKNEENIRIKEKLKELKNIEEKYKNTQISFDSLKKEFEKSFDEVQLILKEMIQKEKEYTKKYNNSIKTLEEEYKEKIEKMNDEKEILLNENNYYKDLCKNQFNKIIGVDDSLTTTEKLLEHVLSQYPQLFNEFRNNSRTNLLNKSFGKMHYENIHAVRDNIKLIRKSLSHFKMSCKNNSFNFQVYPDSKKCNRKISYLSTRSKRINSISRNCENYQKIKDGKNLHFDFENDESELYNKRNISNNVSRKNSIISVNTKKYIDVKKKIENYDVELHKKDSTLNRSVFANKKNNVVLISENKNNIRKIRNEINSLENSEMNTLKNTKREYVEIEQCFKKDDEKKYNNNNEKSSDDTVNKSDYQNIYKENNVSNNLNKNEKLNIDRNDEIYNNLNRDINELNNIDIVNMYENDNDSNHINISENSVTDIDIIGKNDIKDDNYSENNNEETKNNDKDIVEEDKIINANNKEKNSQLDKNNFNEIISFIEKNVIKNSESLNSKFNENSNDNYNNAFKYSTHCFDNIGNKTINKGNKYSIKTDKILRKTNSSITSYKSLYTTKSTDKLKNVDKVVKASSDSSSIKNISNNSKLQNKNNITTNIKKNYQKNVSNTISVGKSVINTTKKNSSMIYQKINEGNSYNNEGTPRTYTTHYKCKNIDEFSNIKKDDSKNSKYSKVSLIKKNLTPDKFRNKTITNKTIISKK</sequence>
<evidence type="ECO:0000313" key="4">
    <source>
        <dbReference type="Proteomes" id="UP000220158"/>
    </source>
</evidence>
<dbReference type="KEGG" id="prel:PRELSG_1315500"/>
<dbReference type="OrthoDB" id="371567at2759"/>
<feature type="coiled-coil region" evidence="1">
    <location>
        <begin position="1252"/>
        <end position="1279"/>
    </location>
</feature>
<protein>
    <submittedName>
        <fullName evidence="3">Uncharacterized protein</fullName>
    </submittedName>
</protein>
<gene>
    <name evidence="3" type="ORF">PRELSG_1315500</name>
</gene>
<accession>A0A1J1HHP1</accession>
<reference evidence="3 4" key="1">
    <citation type="submission" date="2015-04" db="EMBL/GenBank/DDBJ databases">
        <authorList>
            <consortium name="Pathogen Informatics"/>
        </authorList>
    </citation>
    <scope>NUCLEOTIDE SEQUENCE [LARGE SCALE GENOMIC DNA]</scope>
    <source>
        <strain evidence="3 4">SGS1</strain>
    </source>
</reference>